<dbReference type="EMBL" id="JAYJLD010000046">
    <property type="protein sequence ID" value="MEB3103700.1"/>
    <property type="molecule type" value="Genomic_DNA"/>
</dbReference>
<evidence type="ECO:0000256" key="1">
    <source>
        <dbReference type="ARBA" id="ARBA00005953"/>
    </source>
</evidence>
<evidence type="ECO:0000313" key="3">
    <source>
        <dbReference type="EMBL" id="MEB3103700.1"/>
    </source>
</evidence>
<dbReference type="EC" id="3.1.2.-" evidence="3"/>
<dbReference type="Proteomes" id="UP001310386">
    <property type="component" value="Unassembled WGS sequence"/>
</dbReference>
<dbReference type="PANTHER" id="PTHR31793:SF37">
    <property type="entry name" value="ACYL-COA THIOESTER HYDROLASE YBGC"/>
    <property type="match status" value="1"/>
</dbReference>
<keyword evidence="2 3" id="KW-0378">Hydrolase</keyword>
<accession>A0ABU5ZMJ1</accession>
<gene>
    <name evidence="3" type="ORF">VF724_18855</name>
</gene>
<protein>
    <submittedName>
        <fullName evidence="3">Thioesterase family protein</fullName>
        <ecNumber evidence="3">3.1.2.-</ecNumber>
    </submittedName>
</protein>
<comment type="caution">
    <text evidence="3">The sequence shown here is derived from an EMBL/GenBank/DDBJ whole genome shotgun (WGS) entry which is preliminary data.</text>
</comment>
<evidence type="ECO:0000256" key="2">
    <source>
        <dbReference type="ARBA" id="ARBA00022801"/>
    </source>
</evidence>
<comment type="similarity">
    <text evidence="1">Belongs to the 4-hydroxybenzoyl-CoA thioesterase family.</text>
</comment>
<dbReference type="CDD" id="cd00586">
    <property type="entry name" value="4HBT"/>
    <property type="match status" value="1"/>
</dbReference>
<reference evidence="3" key="1">
    <citation type="submission" date="2023-12" db="EMBL/GenBank/DDBJ databases">
        <title>Fervidustalea candida gen. nov., sp. nov., a novel member of the family Paenibacillaceae isolated from a geothermal area.</title>
        <authorList>
            <person name="Li W.-J."/>
            <person name="Jiao J.-Y."/>
            <person name="Chen Y."/>
        </authorList>
    </citation>
    <scope>NUCLEOTIDE SEQUENCE</scope>
    <source>
        <strain evidence="3">SYSU GA230002</strain>
    </source>
</reference>
<keyword evidence="4" id="KW-1185">Reference proteome</keyword>
<dbReference type="GO" id="GO:0016787">
    <property type="term" value="F:hydrolase activity"/>
    <property type="evidence" value="ECO:0007669"/>
    <property type="project" value="UniProtKB-KW"/>
</dbReference>
<proteinExistence type="inferred from homology"/>
<name>A0ABU5ZMJ1_9BACL</name>
<evidence type="ECO:0000313" key="4">
    <source>
        <dbReference type="Proteomes" id="UP001310386"/>
    </source>
</evidence>
<dbReference type="InterPro" id="IPR050563">
    <property type="entry name" value="4-hydroxybenzoyl-CoA_TE"/>
</dbReference>
<dbReference type="RefSeq" id="WP_371755827.1">
    <property type="nucleotide sequence ID" value="NZ_JAYJLD010000046.1"/>
</dbReference>
<dbReference type="SUPFAM" id="SSF54637">
    <property type="entry name" value="Thioesterase/thiol ester dehydrase-isomerase"/>
    <property type="match status" value="1"/>
</dbReference>
<dbReference type="PANTHER" id="PTHR31793">
    <property type="entry name" value="4-HYDROXYBENZOYL-COA THIOESTERASE FAMILY MEMBER"/>
    <property type="match status" value="1"/>
</dbReference>
<organism evidence="3 4">
    <name type="scientific">Ferviditalea candida</name>
    <dbReference type="NCBI Taxonomy" id="3108399"/>
    <lineage>
        <taxon>Bacteria</taxon>
        <taxon>Bacillati</taxon>
        <taxon>Bacillota</taxon>
        <taxon>Bacilli</taxon>
        <taxon>Bacillales</taxon>
        <taxon>Paenibacillaceae</taxon>
        <taxon>Ferviditalea</taxon>
    </lineage>
</organism>
<dbReference type="PIRSF" id="PIRSF003230">
    <property type="entry name" value="YbgC"/>
    <property type="match status" value="1"/>
</dbReference>
<dbReference type="Gene3D" id="3.10.129.10">
    <property type="entry name" value="Hotdog Thioesterase"/>
    <property type="match status" value="1"/>
</dbReference>
<dbReference type="InterPro" id="IPR029069">
    <property type="entry name" value="HotDog_dom_sf"/>
</dbReference>
<sequence>MPKHTFKVEWGDTDAAGIVFYPNYYRWMDNSTHAFFETIGYSSVVLFEEDRMGLPILEANCRFFTPSFFGNRIEVTSEIAEVKDKVFRIEHTFRRGETLLAQGYEVRAWTDFSNGKPKAQPIPDELREKFMHHLKQEIS</sequence>
<dbReference type="Pfam" id="PF13279">
    <property type="entry name" value="4HBT_2"/>
    <property type="match status" value="1"/>
</dbReference>
<dbReference type="InterPro" id="IPR006684">
    <property type="entry name" value="YbgC/YbaW"/>
</dbReference>